<dbReference type="Gene3D" id="2.30.110.10">
    <property type="entry name" value="Electron Transport, Fmn-binding Protein, Chain A"/>
    <property type="match status" value="1"/>
</dbReference>
<dbReference type="GO" id="GO:0010181">
    <property type="term" value="F:FMN binding"/>
    <property type="evidence" value="ECO:0007669"/>
    <property type="project" value="InterPro"/>
</dbReference>
<evidence type="ECO:0000313" key="4">
    <source>
        <dbReference type="EMBL" id="RYP08531.1"/>
    </source>
</evidence>
<dbReference type="Proteomes" id="UP000293360">
    <property type="component" value="Unassembled WGS sequence"/>
</dbReference>
<feature type="domain" description="Flavin reductase like" evidence="3">
    <location>
        <begin position="1"/>
        <end position="204"/>
    </location>
</feature>
<dbReference type="InterPro" id="IPR050268">
    <property type="entry name" value="NADH-dep_flavin_reductase"/>
</dbReference>
<dbReference type="EMBL" id="QJNU01000060">
    <property type="protein sequence ID" value="RYP08531.1"/>
    <property type="molecule type" value="Genomic_DNA"/>
</dbReference>
<dbReference type="SMART" id="SM00903">
    <property type="entry name" value="Flavin_Reduct"/>
    <property type="match status" value="1"/>
</dbReference>
<dbReference type="OrthoDB" id="2015405at2759"/>
<protein>
    <recommendedName>
        <fullName evidence="3">Flavin reductase like domain-containing protein</fullName>
    </recommendedName>
</protein>
<evidence type="ECO:0000256" key="1">
    <source>
        <dbReference type="ARBA" id="ARBA00023002"/>
    </source>
</evidence>
<reference evidence="4 5" key="1">
    <citation type="submission" date="2018-06" db="EMBL/GenBank/DDBJ databases">
        <title>Complete Genomes of Monosporascus.</title>
        <authorList>
            <person name="Robinson A.J."/>
            <person name="Natvig D.O."/>
        </authorList>
    </citation>
    <scope>NUCLEOTIDE SEQUENCE [LARGE SCALE GENOMIC DNA]</scope>
    <source>
        <strain evidence="4 5">CBS 110550</strain>
    </source>
</reference>
<accession>A0A4Q4TMV5</accession>
<keyword evidence="1" id="KW-0560">Oxidoreductase</keyword>
<organism evidence="4 5">
    <name type="scientific">Monosporascus ibericus</name>
    <dbReference type="NCBI Taxonomy" id="155417"/>
    <lineage>
        <taxon>Eukaryota</taxon>
        <taxon>Fungi</taxon>
        <taxon>Dikarya</taxon>
        <taxon>Ascomycota</taxon>
        <taxon>Pezizomycotina</taxon>
        <taxon>Sordariomycetes</taxon>
        <taxon>Xylariomycetidae</taxon>
        <taxon>Xylariales</taxon>
        <taxon>Xylariales incertae sedis</taxon>
        <taxon>Monosporascus</taxon>
    </lineage>
</organism>
<dbReference type="PANTHER" id="PTHR30466">
    <property type="entry name" value="FLAVIN REDUCTASE"/>
    <property type="match status" value="1"/>
</dbReference>
<dbReference type="STRING" id="155417.A0A4Q4TMV5"/>
<dbReference type="AlphaFoldDB" id="A0A4Q4TMV5"/>
<evidence type="ECO:0000259" key="3">
    <source>
        <dbReference type="SMART" id="SM00903"/>
    </source>
</evidence>
<dbReference type="InterPro" id="IPR002563">
    <property type="entry name" value="Flavin_Rdtase-like_dom"/>
</dbReference>
<proteinExistence type="predicted"/>
<evidence type="ECO:0000256" key="2">
    <source>
        <dbReference type="SAM" id="MobiDB-lite"/>
    </source>
</evidence>
<evidence type="ECO:0000313" key="5">
    <source>
        <dbReference type="Proteomes" id="UP000293360"/>
    </source>
</evidence>
<sequence length="308" mass="33346">MRQMPHPVVIITTLDCPRRRRPRADPANGMQKRSPSSPLSSSSHEDDDDDRIPVPPPHWTAADVTDSRLSADAKNGNGRLRLRPIPRAMTVSSFTSLSLRPREKVLFNIALPSRTYHAIFSSGRFNAHVLAGDEHGARLADLFTKGYGLGVGGAAEEETDSGGLGVLAGLERYGVEVLGKREWDAEWDAAAAARDDGYGGAGRGRCGMMRYTAPLLRGRGVMHVLKCDLYAPGYLDNAPPECRERSSSAARFIGGDQEHDNFCIMLGDVTEVVHGDGSGSNIALAYADGAYRMPGEQILRHAVALPKR</sequence>
<dbReference type="PANTHER" id="PTHR30466:SF1">
    <property type="entry name" value="FMN REDUCTASE (NADH) RUTF"/>
    <property type="match status" value="1"/>
</dbReference>
<feature type="region of interest" description="Disordered" evidence="2">
    <location>
        <begin position="1"/>
        <end position="80"/>
    </location>
</feature>
<gene>
    <name evidence="4" type="ORF">DL764_001862</name>
</gene>
<dbReference type="InterPro" id="IPR012349">
    <property type="entry name" value="Split_barrel_FMN-bd"/>
</dbReference>
<dbReference type="GO" id="GO:0042602">
    <property type="term" value="F:riboflavin reductase (NADPH) activity"/>
    <property type="evidence" value="ECO:0007669"/>
    <property type="project" value="TreeGrafter"/>
</dbReference>
<keyword evidence="5" id="KW-1185">Reference proteome</keyword>
<comment type="caution">
    <text evidence="4">The sequence shown here is derived from an EMBL/GenBank/DDBJ whole genome shotgun (WGS) entry which is preliminary data.</text>
</comment>
<name>A0A4Q4TMV5_9PEZI</name>
<dbReference type="SUPFAM" id="SSF50475">
    <property type="entry name" value="FMN-binding split barrel"/>
    <property type="match status" value="1"/>
</dbReference>
<dbReference type="Pfam" id="PF01613">
    <property type="entry name" value="Flavin_Reduct"/>
    <property type="match status" value="1"/>
</dbReference>